<proteinExistence type="predicted"/>
<feature type="compositionally biased region" description="Pro residues" evidence="1">
    <location>
        <begin position="36"/>
        <end position="49"/>
    </location>
</feature>
<dbReference type="CDD" id="cd00229">
    <property type="entry name" value="SGNH_hydrolase"/>
    <property type="match status" value="1"/>
</dbReference>
<organism evidence="3 4">
    <name type="scientific">Lapillicoccus jejuensis</name>
    <dbReference type="NCBI Taxonomy" id="402171"/>
    <lineage>
        <taxon>Bacteria</taxon>
        <taxon>Bacillati</taxon>
        <taxon>Actinomycetota</taxon>
        <taxon>Actinomycetes</taxon>
        <taxon>Micrococcales</taxon>
        <taxon>Intrasporangiaceae</taxon>
        <taxon>Lapillicoccus</taxon>
    </lineage>
</organism>
<dbReference type="SUPFAM" id="SSF52266">
    <property type="entry name" value="SGNH hydrolase"/>
    <property type="match status" value="1"/>
</dbReference>
<evidence type="ECO:0008006" key="5">
    <source>
        <dbReference type="Google" id="ProtNLM"/>
    </source>
</evidence>
<dbReference type="EMBL" id="VFMN01000001">
    <property type="protein sequence ID" value="TQJ09928.1"/>
    <property type="molecule type" value="Genomic_DNA"/>
</dbReference>
<accession>A0A542E3L1</accession>
<keyword evidence="2" id="KW-1133">Transmembrane helix</keyword>
<dbReference type="Gene3D" id="3.40.50.1110">
    <property type="entry name" value="SGNH hydrolase"/>
    <property type="match status" value="1"/>
</dbReference>
<protein>
    <recommendedName>
        <fullName evidence="5">GDSL-like lipase/acylhydrolase family protein</fullName>
    </recommendedName>
</protein>
<dbReference type="Proteomes" id="UP000317893">
    <property type="component" value="Unassembled WGS sequence"/>
</dbReference>
<evidence type="ECO:0000256" key="1">
    <source>
        <dbReference type="SAM" id="MobiDB-lite"/>
    </source>
</evidence>
<keyword evidence="2" id="KW-0472">Membrane</keyword>
<evidence type="ECO:0000313" key="4">
    <source>
        <dbReference type="Proteomes" id="UP000317893"/>
    </source>
</evidence>
<feature type="region of interest" description="Disordered" evidence="1">
    <location>
        <begin position="35"/>
        <end position="122"/>
    </location>
</feature>
<comment type="caution">
    <text evidence="3">The sequence shown here is derived from an EMBL/GenBank/DDBJ whole genome shotgun (WGS) entry which is preliminary data.</text>
</comment>
<dbReference type="AlphaFoldDB" id="A0A542E3L1"/>
<dbReference type="InterPro" id="IPR036514">
    <property type="entry name" value="SGNH_hydro_sf"/>
</dbReference>
<feature type="transmembrane region" description="Helical" evidence="2">
    <location>
        <begin position="14"/>
        <end position="35"/>
    </location>
</feature>
<evidence type="ECO:0000256" key="2">
    <source>
        <dbReference type="SAM" id="Phobius"/>
    </source>
</evidence>
<evidence type="ECO:0000313" key="3">
    <source>
        <dbReference type="EMBL" id="TQJ09928.1"/>
    </source>
</evidence>
<reference evidence="3 4" key="1">
    <citation type="submission" date="2019-06" db="EMBL/GenBank/DDBJ databases">
        <title>Sequencing the genomes of 1000 actinobacteria strains.</title>
        <authorList>
            <person name="Klenk H.-P."/>
        </authorList>
    </citation>
    <scope>NUCLEOTIDE SEQUENCE [LARGE SCALE GENOMIC DNA]</scope>
    <source>
        <strain evidence="3 4">DSM 18607</strain>
    </source>
</reference>
<feature type="compositionally biased region" description="Low complexity" evidence="1">
    <location>
        <begin position="50"/>
        <end position="106"/>
    </location>
</feature>
<sequence>MATRRTDRRTLQRVGGIAALVVAAGGTVLLTTMPLRQPPPYVASTPPPTSTTTIPAAGAPASTTTSSAPVQAGTTTSSAAAAPGMTTNPSTSESTTPSPSSTSPPTDAAGLPPTALVIGDGYTAPGQTPGAVDQSFVCQAVRAHGWGCINASSTGSGYLSEGTQGSFATQLTQAVTPSKVGLVVITGGVADRLASPAAAETAVRTTLATARSTYPNASLVVLRPFATLRNTTTLRAVALTLAEVAKGRQTTYVDTLGWFDAVSPATSPDGTTLSGPAVAVAASSLYSAIPDASAGG</sequence>
<name>A0A542E3L1_9MICO</name>
<keyword evidence="2" id="KW-0812">Transmembrane</keyword>
<keyword evidence="4" id="KW-1185">Reference proteome</keyword>
<gene>
    <name evidence="3" type="ORF">FB458_3044</name>
</gene>